<dbReference type="SUPFAM" id="SSF48403">
    <property type="entry name" value="Ankyrin repeat"/>
    <property type="match status" value="1"/>
</dbReference>
<dbReference type="InterPro" id="IPR015868">
    <property type="entry name" value="Glutaminase"/>
</dbReference>
<dbReference type="FunFam" id="1.25.40.20:FF:000069">
    <property type="entry name" value="Glutaminase, isoform E"/>
    <property type="match status" value="1"/>
</dbReference>
<dbReference type="InterPro" id="IPR002110">
    <property type="entry name" value="Ankyrin_rpt"/>
</dbReference>
<organism evidence="7 8">
    <name type="scientific">Oopsacas minuta</name>
    <dbReference type="NCBI Taxonomy" id="111878"/>
    <lineage>
        <taxon>Eukaryota</taxon>
        <taxon>Metazoa</taxon>
        <taxon>Porifera</taxon>
        <taxon>Hexactinellida</taxon>
        <taxon>Hexasterophora</taxon>
        <taxon>Lyssacinosida</taxon>
        <taxon>Leucopsacidae</taxon>
        <taxon>Oopsacas</taxon>
    </lineage>
</organism>
<dbReference type="PANTHER" id="PTHR12544:SF29">
    <property type="entry name" value="GLUTAMINASE"/>
    <property type="match status" value="1"/>
</dbReference>
<dbReference type="GO" id="GO:0004359">
    <property type="term" value="F:glutaminase activity"/>
    <property type="evidence" value="ECO:0007669"/>
    <property type="project" value="UniProtKB-EC"/>
</dbReference>
<evidence type="ECO:0000313" key="7">
    <source>
        <dbReference type="EMBL" id="KAI6645897.1"/>
    </source>
</evidence>
<dbReference type="GO" id="GO:0006543">
    <property type="term" value="P:L-glutamine catabolic process"/>
    <property type="evidence" value="ECO:0007669"/>
    <property type="project" value="TreeGrafter"/>
</dbReference>
<dbReference type="Gene3D" id="1.25.40.20">
    <property type="entry name" value="Ankyrin repeat-containing domain"/>
    <property type="match status" value="1"/>
</dbReference>
<keyword evidence="8" id="KW-1185">Reference proteome</keyword>
<dbReference type="HAMAP" id="MF_00313">
    <property type="entry name" value="Glutaminase"/>
    <property type="match status" value="1"/>
</dbReference>
<dbReference type="PROSITE" id="PS50088">
    <property type="entry name" value="ANK_REPEAT"/>
    <property type="match status" value="1"/>
</dbReference>
<evidence type="ECO:0000256" key="5">
    <source>
        <dbReference type="ARBA" id="ARBA00049534"/>
    </source>
</evidence>
<gene>
    <name evidence="7" type="ORF">LOD99_13155</name>
</gene>
<proteinExistence type="inferred from homology"/>
<evidence type="ECO:0000256" key="6">
    <source>
        <dbReference type="PROSITE-ProRule" id="PRU00023"/>
    </source>
</evidence>
<name>A0AAV7JB15_9METZ</name>
<dbReference type="PROSITE" id="PS50297">
    <property type="entry name" value="ANK_REP_REGION"/>
    <property type="match status" value="1"/>
</dbReference>
<evidence type="ECO:0000256" key="2">
    <source>
        <dbReference type="ARBA" id="ARBA00011881"/>
    </source>
</evidence>
<dbReference type="FunFam" id="3.40.710.10:FF:000005">
    <property type="entry name" value="Glutaminase"/>
    <property type="match status" value="1"/>
</dbReference>
<accession>A0AAV7JB15</accession>
<evidence type="ECO:0000256" key="1">
    <source>
        <dbReference type="ARBA" id="ARBA00011076"/>
    </source>
</evidence>
<comment type="subunit">
    <text evidence="2">Homotetramer.</text>
</comment>
<dbReference type="SUPFAM" id="SSF56601">
    <property type="entry name" value="beta-lactamase/transpeptidase-like"/>
    <property type="match status" value="1"/>
</dbReference>
<dbReference type="Gene3D" id="3.40.710.10">
    <property type="entry name" value="DD-peptidase/beta-lactamase superfamily"/>
    <property type="match status" value="1"/>
</dbReference>
<keyword evidence="4" id="KW-0378">Hydrolase</keyword>
<dbReference type="SMART" id="SM00248">
    <property type="entry name" value="ANK"/>
    <property type="match status" value="3"/>
</dbReference>
<dbReference type="EC" id="3.5.1.2" evidence="3"/>
<sequence>MLSSITKHVRSTFRYAANLRALSTTISQGKETEMDELDHLLAKYFMEGEHVRPQKLLEQAENIGIHLTEPRFRLTHSKIQKIMRENPGGVCSLEEFKDTIADSLPLVLRIAQGKVIIPRFKQFSEKITNLYDEEKSNYSGTVADYIPQLAKYSPDFWGVAVTTIDGQRLNLGDTEVNFALQSSVKPFMYAVSITEESPQYVNKFLGTEPSGHDFNEILLDDENKPHNPMINAGAIVVASLIKPNLPLAERTIHMLDVMSKLTAGDKIAIDLPMFISERENADRNYAIAHYMNDHSCFPKGTNLREACDLYFQYCSIMMNTSQGSLLAASLANGGVCPLTGERVFADSAVRDALSIMHSCGMYNYSGTYAFEVGLPSKSGVSGVILTVIPNVMGICTWSPPLDMRINSVRGVEFHRKLVERFNFHNFDLIMDNYVSRGGIDPRMRTFSKEHQITSVLFAAMKGDIRLMRMFAFSGYNFDSADYDGRTALHIAAAEGQLEVCKFLLERCHVYIDPKDRWGQTPLYEAIRAEHDTVVGWLQSKGATS</sequence>
<dbReference type="InterPro" id="IPR036770">
    <property type="entry name" value="Ankyrin_rpt-contain_sf"/>
</dbReference>
<comment type="catalytic activity">
    <reaction evidence="5">
        <text>L-glutamine + H2O = L-glutamate + NH4(+)</text>
        <dbReference type="Rhea" id="RHEA:15889"/>
        <dbReference type="ChEBI" id="CHEBI:15377"/>
        <dbReference type="ChEBI" id="CHEBI:28938"/>
        <dbReference type="ChEBI" id="CHEBI:29985"/>
        <dbReference type="ChEBI" id="CHEBI:58359"/>
        <dbReference type="EC" id="3.5.1.2"/>
    </reaction>
</comment>
<dbReference type="InterPro" id="IPR012338">
    <property type="entry name" value="Beta-lactam/transpept-like"/>
</dbReference>
<keyword evidence="6" id="KW-0040">ANK repeat</keyword>
<protein>
    <recommendedName>
        <fullName evidence="3">glutaminase</fullName>
        <ecNumber evidence="3">3.5.1.2</ecNumber>
    </recommendedName>
</protein>
<dbReference type="AlphaFoldDB" id="A0AAV7JB15"/>
<comment type="caution">
    <text evidence="7">The sequence shown here is derived from an EMBL/GenBank/DDBJ whole genome shotgun (WGS) entry which is preliminary data.</text>
</comment>
<dbReference type="GO" id="GO:0006537">
    <property type="term" value="P:glutamate biosynthetic process"/>
    <property type="evidence" value="ECO:0007669"/>
    <property type="project" value="TreeGrafter"/>
</dbReference>
<evidence type="ECO:0000256" key="3">
    <source>
        <dbReference type="ARBA" id="ARBA00012918"/>
    </source>
</evidence>
<evidence type="ECO:0000256" key="4">
    <source>
        <dbReference type="ARBA" id="ARBA00022801"/>
    </source>
</evidence>
<evidence type="ECO:0000313" key="8">
    <source>
        <dbReference type="Proteomes" id="UP001165289"/>
    </source>
</evidence>
<dbReference type="PANTHER" id="PTHR12544">
    <property type="entry name" value="GLUTAMINASE"/>
    <property type="match status" value="1"/>
</dbReference>
<dbReference type="Pfam" id="PF12796">
    <property type="entry name" value="Ank_2"/>
    <property type="match status" value="1"/>
</dbReference>
<dbReference type="Proteomes" id="UP001165289">
    <property type="component" value="Unassembled WGS sequence"/>
</dbReference>
<dbReference type="Pfam" id="PF04960">
    <property type="entry name" value="Glutaminase"/>
    <property type="match status" value="1"/>
</dbReference>
<dbReference type="EMBL" id="JAKMXF010000365">
    <property type="protein sequence ID" value="KAI6645897.1"/>
    <property type="molecule type" value="Genomic_DNA"/>
</dbReference>
<dbReference type="NCBIfam" id="TIGR03814">
    <property type="entry name" value="Gln_ase"/>
    <property type="match status" value="1"/>
</dbReference>
<feature type="repeat" description="ANK" evidence="6">
    <location>
        <begin position="483"/>
        <end position="506"/>
    </location>
</feature>
<comment type="similarity">
    <text evidence="1">Belongs to the glutaminase family.</text>
</comment>
<reference evidence="7 8" key="1">
    <citation type="journal article" date="2023" name="BMC Biol.">
        <title>The compact genome of the sponge Oopsacas minuta (Hexactinellida) is lacking key metazoan core genes.</title>
        <authorList>
            <person name="Santini S."/>
            <person name="Schenkelaars Q."/>
            <person name="Jourda C."/>
            <person name="Duchesne M."/>
            <person name="Belahbib H."/>
            <person name="Rocher C."/>
            <person name="Selva M."/>
            <person name="Riesgo A."/>
            <person name="Vervoort M."/>
            <person name="Leys S.P."/>
            <person name="Kodjabachian L."/>
            <person name="Le Bivic A."/>
            <person name="Borchiellini C."/>
            <person name="Claverie J.M."/>
            <person name="Renard E."/>
        </authorList>
    </citation>
    <scope>NUCLEOTIDE SEQUENCE [LARGE SCALE GENOMIC DNA]</scope>
    <source>
        <strain evidence="7">SPO-2</strain>
    </source>
</reference>